<evidence type="ECO:0000313" key="2">
    <source>
        <dbReference type="EMBL" id="MBC9246807.1"/>
    </source>
</evidence>
<comment type="caution">
    <text evidence="2">The sequence shown here is derived from an EMBL/GenBank/DDBJ whole genome shotgun (WGS) entry which is preliminary data.</text>
</comment>
<dbReference type="Proteomes" id="UP000608594">
    <property type="component" value="Unassembled WGS sequence"/>
</dbReference>
<accession>A0A926GGW2</accession>
<dbReference type="RefSeq" id="WP_187793256.1">
    <property type="nucleotide sequence ID" value="NZ_JACOQL010000002.1"/>
</dbReference>
<dbReference type="PANTHER" id="PTHR37951">
    <property type="entry name" value="CYTOPLASMIC PROTEIN-RELATED"/>
    <property type="match status" value="1"/>
</dbReference>
<feature type="domain" description="ImpA N-terminal" evidence="1">
    <location>
        <begin position="7"/>
        <end position="138"/>
    </location>
</feature>
<evidence type="ECO:0000313" key="3">
    <source>
        <dbReference type="Proteomes" id="UP000608594"/>
    </source>
</evidence>
<proteinExistence type="predicted"/>
<name>A0A926GGW2_9RHOB</name>
<dbReference type="EMBL" id="JACOQL010000002">
    <property type="protein sequence ID" value="MBC9246807.1"/>
    <property type="molecule type" value="Genomic_DNA"/>
</dbReference>
<dbReference type="AlphaFoldDB" id="A0A926GGW2"/>
<dbReference type="PANTHER" id="PTHR37951:SF1">
    <property type="entry name" value="TYPE VI SECRETION SYSTEM COMPONENT TSSA1"/>
    <property type="match status" value="1"/>
</dbReference>
<dbReference type="Pfam" id="PF06812">
    <property type="entry name" value="ImpA_N"/>
    <property type="match status" value="1"/>
</dbReference>
<keyword evidence="3" id="KW-1185">Reference proteome</keyword>
<evidence type="ECO:0000259" key="1">
    <source>
        <dbReference type="Pfam" id="PF06812"/>
    </source>
</evidence>
<reference evidence="2" key="1">
    <citation type="submission" date="2020-08" db="EMBL/GenBank/DDBJ databases">
        <title>Paracoccus amoyensis sp. nov., isolated from the surface seawater at coast of Xiamen, Fujian.</title>
        <authorList>
            <person name="Lyu L."/>
        </authorList>
    </citation>
    <scope>NUCLEOTIDE SEQUENCE</scope>
    <source>
        <strain evidence="2">11-3</strain>
    </source>
</reference>
<dbReference type="InterPro" id="IPR010657">
    <property type="entry name" value="ImpA_N"/>
</dbReference>
<sequence length="448" mass="48147">MANEDLLKPVSEDQPVGPDLEAIDDSAFVEYYYEAESRLPERYFVPGSVGDGREDRLFDPRSIDLRAEQSAISALLQRSRDLRLISLLARFQILAGRLPDFVASLEVMASMLAQWPQQIIPPLSGGTAERRSAIEALNSQPAVVAPLMHLALLPNADVSLRRYLVASGSVEPRLSEDGLAGSDQTEPLRSDANLRHVRVTQDLLTRAADALFRIQRISFEKDGGAFNADLGAVRGTIADIQSMISTARPDVRGWSESNVPASPPEIELPPAETVAGGGSEVPATTAATTVPPRGVPNRATAAVALDVAQTWLALNEPSSPALILVAQARQLVGAPLVEAIQVLMPDRANNAVLNIGQGSGFALDMNKLRELTKSGLENSQNPESPTVQPKPILQRSDLIAQLIGVEGYFTTQEPASPVPLLLAKARNMLDKRFDAIMAELFVPPVASV</sequence>
<organism evidence="2 3">
    <name type="scientific">Paracoccus amoyensis</name>
    <dbReference type="NCBI Taxonomy" id="2760093"/>
    <lineage>
        <taxon>Bacteria</taxon>
        <taxon>Pseudomonadati</taxon>
        <taxon>Pseudomonadota</taxon>
        <taxon>Alphaproteobacteria</taxon>
        <taxon>Rhodobacterales</taxon>
        <taxon>Paracoccaceae</taxon>
        <taxon>Paracoccus</taxon>
    </lineage>
</organism>
<protein>
    <submittedName>
        <fullName evidence="2">Type VI secretion system ImpA family N-terminal domain-containing protein</fullName>
    </submittedName>
</protein>
<gene>
    <name evidence="2" type="ORF">H4P12_08785</name>
</gene>
<dbReference type="InterPro" id="IPR017740">
    <property type="entry name" value="TssA-like"/>
</dbReference>